<evidence type="ECO:0000313" key="4">
    <source>
        <dbReference type="Proteomes" id="UP001342631"/>
    </source>
</evidence>
<accession>A0ABQ6QR59</accession>
<dbReference type="PIRSF" id="PIRSF031853">
    <property type="entry name" value="UPC031853"/>
    <property type="match status" value="1"/>
</dbReference>
<dbReference type="RefSeq" id="WP_338277125.1">
    <property type="nucleotide sequence ID" value="NZ_BTTX01000002.1"/>
</dbReference>
<dbReference type="GO" id="GO:0004519">
    <property type="term" value="F:endonuclease activity"/>
    <property type="evidence" value="ECO:0007669"/>
    <property type="project" value="UniProtKB-KW"/>
</dbReference>
<dbReference type="SUPFAM" id="SSF52980">
    <property type="entry name" value="Restriction endonuclease-like"/>
    <property type="match status" value="1"/>
</dbReference>
<feature type="region of interest" description="Disordered" evidence="1">
    <location>
        <begin position="160"/>
        <end position="181"/>
    </location>
</feature>
<keyword evidence="3" id="KW-0255">Endonuclease</keyword>
<dbReference type="InterPro" id="IPR011856">
    <property type="entry name" value="tRNA_endonuc-like_dom_sf"/>
</dbReference>
<proteinExistence type="predicted"/>
<organism evidence="3 4">
    <name type="scientific">Corallococcus caeni</name>
    <dbReference type="NCBI Taxonomy" id="3082388"/>
    <lineage>
        <taxon>Bacteria</taxon>
        <taxon>Pseudomonadati</taxon>
        <taxon>Myxococcota</taxon>
        <taxon>Myxococcia</taxon>
        <taxon>Myxococcales</taxon>
        <taxon>Cystobacterineae</taxon>
        <taxon>Myxococcaceae</taxon>
        <taxon>Corallococcus</taxon>
    </lineage>
</organism>
<name>A0ABQ6QR59_9BACT</name>
<feature type="domain" description="Restriction endonuclease type IV Mrr" evidence="2">
    <location>
        <begin position="205"/>
        <end position="319"/>
    </location>
</feature>
<dbReference type="Proteomes" id="UP001342631">
    <property type="component" value="Unassembled WGS sequence"/>
</dbReference>
<dbReference type="InterPro" id="IPR016984">
    <property type="entry name" value="UCP031853"/>
</dbReference>
<dbReference type="InterPro" id="IPR011335">
    <property type="entry name" value="Restrct_endonuc-II-like"/>
</dbReference>
<gene>
    <name evidence="3" type="ORF">ASNO1_25750</name>
</gene>
<evidence type="ECO:0000259" key="2">
    <source>
        <dbReference type="Pfam" id="PF04471"/>
    </source>
</evidence>
<keyword evidence="3" id="KW-0540">Nuclease</keyword>
<reference evidence="3 4" key="1">
    <citation type="journal article" date="2024" name="Arch. Microbiol.">
        <title>Corallococcus caeni sp. nov., a novel myxobacterium isolated from activated sludge.</title>
        <authorList>
            <person name="Tomita S."/>
            <person name="Nakai R."/>
            <person name="Kuroda K."/>
            <person name="Kurashita H."/>
            <person name="Hatamoto M."/>
            <person name="Yamaguchi T."/>
            <person name="Narihiro T."/>
        </authorList>
    </citation>
    <scope>NUCLEOTIDE SEQUENCE [LARGE SCALE GENOMIC DNA]</scope>
    <source>
        <strain evidence="3 4">NO1</strain>
    </source>
</reference>
<dbReference type="PANTHER" id="PTHR30015:SF7">
    <property type="entry name" value="TYPE IV METHYL-DIRECTED RESTRICTION ENZYME ECOKMRR"/>
    <property type="match status" value="1"/>
</dbReference>
<comment type="caution">
    <text evidence="3">The sequence shown here is derived from an EMBL/GenBank/DDBJ whole genome shotgun (WGS) entry which is preliminary data.</text>
</comment>
<dbReference type="EMBL" id="BTTX01000002">
    <property type="protein sequence ID" value="GMU06322.1"/>
    <property type="molecule type" value="Genomic_DNA"/>
</dbReference>
<dbReference type="InterPro" id="IPR052906">
    <property type="entry name" value="Type_IV_Methyl-Rstrct_Enzyme"/>
</dbReference>
<keyword evidence="3" id="KW-0378">Hydrolase</keyword>
<dbReference type="Gene3D" id="3.40.1350.10">
    <property type="match status" value="1"/>
</dbReference>
<dbReference type="Pfam" id="PF04471">
    <property type="entry name" value="Mrr_cat"/>
    <property type="match status" value="1"/>
</dbReference>
<evidence type="ECO:0000313" key="3">
    <source>
        <dbReference type="EMBL" id="GMU06322.1"/>
    </source>
</evidence>
<dbReference type="PANTHER" id="PTHR30015">
    <property type="entry name" value="MRR RESTRICTION SYSTEM PROTEIN"/>
    <property type="match status" value="1"/>
</dbReference>
<dbReference type="InterPro" id="IPR007560">
    <property type="entry name" value="Restrct_endonuc_IV_Mrr"/>
</dbReference>
<evidence type="ECO:0000256" key="1">
    <source>
        <dbReference type="SAM" id="MobiDB-lite"/>
    </source>
</evidence>
<sequence>MTMWMVRAGRGGENMDEFLQKSVVALGWPHVGKLESPNKADLVARLAYSYPDEKEGTHGNWAGTLLRFAYELATGDSVITYDRERRRYLVGTIMSGYEWQPQFVEDKPNVRHVKWTHQVARDVLSTGARNSLGAIQTLFKLSEDVAAELHRLQVPLDAPLPEAPARVSPPSAPAEDEEGDEVSSEAELRAEMLEKADAFVEDAISRLNWEQLQDLVAGILRAMGYRTTVSPKGADRGVDIFASPDGLGLQDPRIFVEVKHRPGSIMGSKELRAFLGGRKPGDKCLYVSTGGFSKDAHYEADRASVPVTLLTLASLRKLLIDHYDALDGETRALVPLKRFYWPAI</sequence>
<keyword evidence="4" id="KW-1185">Reference proteome</keyword>
<protein>
    <submittedName>
        <fullName evidence="3">Restriction endonuclease</fullName>
    </submittedName>
</protein>